<dbReference type="GO" id="GO:0005509">
    <property type="term" value="F:calcium ion binding"/>
    <property type="evidence" value="ECO:0007669"/>
    <property type="project" value="InterPro"/>
</dbReference>
<evidence type="ECO:0000259" key="2">
    <source>
        <dbReference type="PROSITE" id="PS50222"/>
    </source>
</evidence>
<name>A0AAV2TUH9_CALDB</name>
<feature type="domain" description="EF-hand" evidence="2">
    <location>
        <begin position="50"/>
        <end position="85"/>
    </location>
</feature>
<reference evidence="3" key="1">
    <citation type="submission" date="2024-06" db="EMBL/GenBank/DDBJ databases">
        <authorList>
            <person name="Liu X."/>
            <person name="Lenzi L."/>
            <person name="Haldenby T S."/>
            <person name="Uol C."/>
        </authorList>
    </citation>
    <scope>NUCLEOTIDE SEQUENCE</scope>
</reference>
<dbReference type="AlphaFoldDB" id="A0AAV2TUH9"/>
<dbReference type="InterPro" id="IPR018247">
    <property type="entry name" value="EF_Hand_1_Ca_BS"/>
</dbReference>
<dbReference type="EMBL" id="CAXLJL010000612">
    <property type="protein sequence ID" value="CAL5139601.1"/>
    <property type="molecule type" value="Genomic_DNA"/>
</dbReference>
<protein>
    <recommendedName>
        <fullName evidence="2">EF-hand domain-containing protein</fullName>
    </recommendedName>
</protein>
<organism evidence="3 4">
    <name type="scientific">Calicophoron daubneyi</name>
    <name type="common">Rumen fluke</name>
    <name type="synonym">Paramphistomum daubneyi</name>
    <dbReference type="NCBI Taxonomy" id="300641"/>
    <lineage>
        <taxon>Eukaryota</taxon>
        <taxon>Metazoa</taxon>
        <taxon>Spiralia</taxon>
        <taxon>Lophotrochozoa</taxon>
        <taxon>Platyhelminthes</taxon>
        <taxon>Trematoda</taxon>
        <taxon>Digenea</taxon>
        <taxon>Plagiorchiida</taxon>
        <taxon>Pronocephalata</taxon>
        <taxon>Paramphistomoidea</taxon>
        <taxon>Paramphistomidae</taxon>
        <taxon>Calicophoron</taxon>
    </lineage>
</organism>
<dbReference type="SUPFAM" id="SSF47473">
    <property type="entry name" value="EF-hand"/>
    <property type="match status" value="1"/>
</dbReference>
<evidence type="ECO:0000313" key="3">
    <source>
        <dbReference type="EMBL" id="CAL5139601.1"/>
    </source>
</evidence>
<feature type="domain" description="EF-hand" evidence="2">
    <location>
        <begin position="86"/>
        <end position="117"/>
    </location>
</feature>
<dbReference type="InterPro" id="IPR002048">
    <property type="entry name" value="EF_hand_dom"/>
</dbReference>
<dbReference type="CDD" id="cd00051">
    <property type="entry name" value="EFh"/>
    <property type="match status" value="1"/>
</dbReference>
<comment type="caution">
    <text evidence="3">The sequence shown here is derived from an EMBL/GenBank/DDBJ whole genome shotgun (WGS) entry which is preliminary data.</text>
</comment>
<evidence type="ECO:0000313" key="4">
    <source>
        <dbReference type="Proteomes" id="UP001497525"/>
    </source>
</evidence>
<proteinExistence type="predicted"/>
<dbReference type="Gene3D" id="1.10.238.10">
    <property type="entry name" value="EF-hand"/>
    <property type="match status" value="1"/>
</dbReference>
<dbReference type="SMART" id="SM00054">
    <property type="entry name" value="EFh"/>
    <property type="match status" value="2"/>
</dbReference>
<dbReference type="PROSITE" id="PS00018">
    <property type="entry name" value="EF_HAND_1"/>
    <property type="match status" value="1"/>
</dbReference>
<dbReference type="Proteomes" id="UP001497525">
    <property type="component" value="Unassembled WGS sequence"/>
</dbReference>
<sequence>MKAIGVLSHLTFQMIGQNLQNTRTQSCFSSWSHNPFEPVQLPPLSPPDKMKKEEVRQLLSEIDKDHDGKVTAQELHEYINGGKCHFSKEKIEKFIADHDKNCDGGLNLDELAEVLSG</sequence>
<keyword evidence="1" id="KW-0106">Calcium</keyword>
<accession>A0AAV2TUH9</accession>
<dbReference type="Pfam" id="PF13499">
    <property type="entry name" value="EF-hand_7"/>
    <property type="match status" value="1"/>
</dbReference>
<dbReference type="PROSITE" id="PS50222">
    <property type="entry name" value="EF_HAND_2"/>
    <property type="match status" value="2"/>
</dbReference>
<gene>
    <name evidence="3" type="ORF">CDAUBV1_LOCUS14720</name>
</gene>
<dbReference type="InterPro" id="IPR011992">
    <property type="entry name" value="EF-hand-dom_pair"/>
</dbReference>
<evidence type="ECO:0000256" key="1">
    <source>
        <dbReference type="ARBA" id="ARBA00022837"/>
    </source>
</evidence>